<name>A0AAU9JXS0_9CILI</name>
<reference evidence="1" key="1">
    <citation type="submission" date="2021-09" db="EMBL/GenBank/DDBJ databases">
        <authorList>
            <consortium name="AG Swart"/>
            <person name="Singh M."/>
            <person name="Singh A."/>
            <person name="Seah K."/>
            <person name="Emmerich C."/>
        </authorList>
    </citation>
    <scope>NUCLEOTIDE SEQUENCE</scope>
    <source>
        <strain evidence="1">ATCC30299</strain>
    </source>
</reference>
<evidence type="ECO:0000313" key="2">
    <source>
        <dbReference type="Proteomes" id="UP001162131"/>
    </source>
</evidence>
<sequence>MKNGFKKFSIKKSFFFKELQFPEILGNELIRNFNENTDLYFQFVKGSYLYVYKIRKLICKDCLHLLRFFDSLVRVLLYVSVRIFDIKMRIGIQFS</sequence>
<dbReference type="Proteomes" id="UP001162131">
    <property type="component" value="Unassembled WGS sequence"/>
</dbReference>
<proteinExistence type="predicted"/>
<organism evidence="1 2">
    <name type="scientific">Blepharisma stoltei</name>
    <dbReference type="NCBI Taxonomy" id="1481888"/>
    <lineage>
        <taxon>Eukaryota</taxon>
        <taxon>Sar</taxon>
        <taxon>Alveolata</taxon>
        <taxon>Ciliophora</taxon>
        <taxon>Postciliodesmatophora</taxon>
        <taxon>Heterotrichea</taxon>
        <taxon>Heterotrichida</taxon>
        <taxon>Blepharismidae</taxon>
        <taxon>Blepharisma</taxon>
    </lineage>
</organism>
<evidence type="ECO:0000313" key="1">
    <source>
        <dbReference type="EMBL" id="CAG9331156.1"/>
    </source>
</evidence>
<comment type="caution">
    <text evidence="1">The sequence shown here is derived from an EMBL/GenBank/DDBJ whole genome shotgun (WGS) entry which is preliminary data.</text>
</comment>
<protein>
    <submittedName>
        <fullName evidence="1">Uncharacterized protein</fullName>
    </submittedName>
</protein>
<dbReference type="EMBL" id="CAJZBQ010000053">
    <property type="protein sequence ID" value="CAG9331156.1"/>
    <property type="molecule type" value="Genomic_DNA"/>
</dbReference>
<dbReference type="AlphaFoldDB" id="A0AAU9JXS0"/>
<keyword evidence="2" id="KW-1185">Reference proteome</keyword>
<accession>A0AAU9JXS0</accession>
<gene>
    <name evidence="1" type="ORF">BSTOLATCC_MIC54130</name>
</gene>